<gene>
    <name evidence="1" type="ORF">Vadar_013372</name>
</gene>
<organism evidence="1 2">
    <name type="scientific">Vaccinium darrowii</name>
    <dbReference type="NCBI Taxonomy" id="229202"/>
    <lineage>
        <taxon>Eukaryota</taxon>
        <taxon>Viridiplantae</taxon>
        <taxon>Streptophyta</taxon>
        <taxon>Embryophyta</taxon>
        <taxon>Tracheophyta</taxon>
        <taxon>Spermatophyta</taxon>
        <taxon>Magnoliopsida</taxon>
        <taxon>eudicotyledons</taxon>
        <taxon>Gunneridae</taxon>
        <taxon>Pentapetalae</taxon>
        <taxon>asterids</taxon>
        <taxon>Ericales</taxon>
        <taxon>Ericaceae</taxon>
        <taxon>Vaccinioideae</taxon>
        <taxon>Vaccinieae</taxon>
        <taxon>Vaccinium</taxon>
    </lineage>
</organism>
<reference evidence="1 2" key="1">
    <citation type="journal article" date="2021" name="Hortic Res">
        <title>High-quality reference genome and annotation aids understanding of berry development for evergreen blueberry (Vaccinium darrowii).</title>
        <authorList>
            <person name="Yu J."/>
            <person name="Hulse-Kemp A.M."/>
            <person name="Babiker E."/>
            <person name="Staton M."/>
        </authorList>
    </citation>
    <scope>NUCLEOTIDE SEQUENCE [LARGE SCALE GENOMIC DNA]</scope>
    <source>
        <strain evidence="2">cv. NJ 8807/NJ 8810</strain>
        <tissue evidence="1">Young leaf</tissue>
    </source>
</reference>
<evidence type="ECO:0000313" key="1">
    <source>
        <dbReference type="EMBL" id="KAH7843157.1"/>
    </source>
</evidence>
<comment type="caution">
    <text evidence="1">The sequence shown here is derived from an EMBL/GenBank/DDBJ whole genome shotgun (WGS) entry which is preliminary data.</text>
</comment>
<proteinExistence type="predicted"/>
<dbReference type="EMBL" id="CM037151">
    <property type="protein sequence ID" value="KAH7843157.1"/>
    <property type="molecule type" value="Genomic_DNA"/>
</dbReference>
<dbReference type="Proteomes" id="UP000828048">
    <property type="component" value="Chromosome 1"/>
</dbReference>
<keyword evidence="2" id="KW-1185">Reference proteome</keyword>
<accession>A0ACB7XQK4</accession>
<sequence>MVSGSGSRVNGAGGSEDGGAKKGPWTAAEDAILMDYVRKNGEGNWNSVQRNSGLMRCGKSCRLRWANHLRPNLKKGSFSPDEERLIIHLHAKLGNKWARMASQLPGRTDNEIKNYWNTRVKRLQRAGLPVYPEDVPVQFDQSQQTYPNSSSNFKYPTLANFTRFTYSKMENPLQPQTSSSFLPNPNNQFNFFNEDFSSKPSFSPFSSSPSTIFVDSFQHSPLGLVPTMTTGLPSIQPPALGVATPASSGSTGGDNGFGNVGDSYMNGLGLVPTTNTGLPSIQPPALGRVTPVSSGSTGGDNGFGGGVGDAYMNAPPFEVDEYCDIAPAVGNSGLLDALLEESKALAEAEKMKVEISMNRGKCKGICESDSSSAYSSIGMKAKDPLEEMNSIDDDLSSLLNSFPMTVPVPVWYEENARSSIGESSKMNDRGSGVFNTPPVNFPSPAATTLAMSNPNLTSQEPSCWNILPDIY</sequence>
<name>A0ACB7XQK4_9ERIC</name>
<protein>
    <submittedName>
        <fullName evidence="1">Uncharacterized protein</fullName>
    </submittedName>
</protein>
<evidence type="ECO:0000313" key="2">
    <source>
        <dbReference type="Proteomes" id="UP000828048"/>
    </source>
</evidence>